<reference evidence="1" key="1">
    <citation type="journal article" date="2015" name="Nature">
        <title>Complex archaea that bridge the gap between prokaryotes and eukaryotes.</title>
        <authorList>
            <person name="Spang A."/>
            <person name="Saw J.H."/>
            <person name="Jorgensen S.L."/>
            <person name="Zaremba-Niedzwiedzka K."/>
            <person name="Martijn J."/>
            <person name="Lind A.E."/>
            <person name="van Eijk R."/>
            <person name="Schleper C."/>
            <person name="Guy L."/>
            <person name="Ettema T.J."/>
        </authorList>
    </citation>
    <scope>NUCLEOTIDE SEQUENCE</scope>
</reference>
<accession>A0A0F9MA23</accession>
<protein>
    <submittedName>
        <fullName evidence="1">Uncharacterized protein</fullName>
    </submittedName>
</protein>
<gene>
    <name evidence="1" type="ORF">LCGC14_1409510</name>
</gene>
<proteinExistence type="predicted"/>
<comment type="caution">
    <text evidence="1">The sequence shown here is derived from an EMBL/GenBank/DDBJ whole genome shotgun (WGS) entry which is preliminary data.</text>
</comment>
<sequence>MSYWSHHPEKLEEVTTDCMPEPWKSQVENGDIDFYDVPDDIKFKAMKEGTEDYWATMADHARDMAKEERLR</sequence>
<organism evidence="1">
    <name type="scientific">marine sediment metagenome</name>
    <dbReference type="NCBI Taxonomy" id="412755"/>
    <lineage>
        <taxon>unclassified sequences</taxon>
        <taxon>metagenomes</taxon>
        <taxon>ecological metagenomes</taxon>
    </lineage>
</organism>
<dbReference type="AlphaFoldDB" id="A0A0F9MA23"/>
<evidence type="ECO:0000313" key="1">
    <source>
        <dbReference type="EMBL" id="KKM73525.1"/>
    </source>
</evidence>
<dbReference type="EMBL" id="LAZR01009289">
    <property type="protein sequence ID" value="KKM73525.1"/>
    <property type="molecule type" value="Genomic_DNA"/>
</dbReference>
<name>A0A0F9MA23_9ZZZZ</name>